<name>A0ABW0LLT8_9BACI</name>
<dbReference type="InterPro" id="IPR006675">
    <property type="entry name" value="HDIG_dom"/>
</dbReference>
<evidence type="ECO:0000259" key="1">
    <source>
        <dbReference type="PROSITE" id="PS51832"/>
    </source>
</evidence>
<comment type="caution">
    <text evidence="2">The sequence shown here is derived from an EMBL/GenBank/DDBJ whole genome shotgun (WGS) entry which is preliminary data.</text>
</comment>
<evidence type="ECO:0000313" key="2">
    <source>
        <dbReference type="EMBL" id="MFC5466830.1"/>
    </source>
</evidence>
<keyword evidence="2" id="KW-0378">Hydrolase</keyword>
<gene>
    <name evidence="2" type="ORF">ACFPM4_19075</name>
</gene>
<dbReference type="InterPro" id="IPR003607">
    <property type="entry name" value="HD/PDEase_dom"/>
</dbReference>
<dbReference type="PROSITE" id="PS51832">
    <property type="entry name" value="HD_GYP"/>
    <property type="match status" value="1"/>
</dbReference>
<organism evidence="2 3">
    <name type="scientific">Lederbergia graminis</name>
    <dbReference type="NCBI Taxonomy" id="735518"/>
    <lineage>
        <taxon>Bacteria</taxon>
        <taxon>Bacillati</taxon>
        <taxon>Bacillota</taxon>
        <taxon>Bacilli</taxon>
        <taxon>Bacillales</taxon>
        <taxon>Bacillaceae</taxon>
        <taxon>Lederbergia</taxon>
    </lineage>
</organism>
<dbReference type="Proteomes" id="UP001596147">
    <property type="component" value="Unassembled WGS sequence"/>
</dbReference>
<dbReference type="PANTHER" id="PTHR43155:SF2">
    <property type="entry name" value="CYCLIC DI-GMP PHOSPHODIESTERASE PA4108"/>
    <property type="match status" value="1"/>
</dbReference>
<evidence type="ECO:0000313" key="3">
    <source>
        <dbReference type="Proteomes" id="UP001596147"/>
    </source>
</evidence>
<sequence length="344" mass="39373">MDKFSYYLQKVIGKKNNSDIYNAKGVLLVPKSFIITYDHVMLLEENGITLTEEAVTDIGTFTNADYNEYYKLIDEAVEETSRIFKEIRRNRKVPLAELRKDVIPLIQNVSENTNVLQLFVALQAKDDYTYRHNIAVGALANLIGKWMNLDHQALMQLTTAALLHDVGKMLISENILNKPGKLTDEEYAIMKKHTIYGYEILNDTVGISHRQALVALQHHERMNGSGYPMGIKRDNIDLFSRIVAVADIFHAMTSNRVYRTHSPFYEVLTEMEEEMFGELDPEITLVFIEKTMNYLIGCSVLLTDGRKGTIIMVPKNKPTRPLIKVGEQFIDLTKESQIHIEEIV</sequence>
<dbReference type="GO" id="GO:0016787">
    <property type="term" value="F:hydrolase activity"/>
    <property type="evidence" value="ECO:0007669"/>
    <property type="project" value="UniProtKB-KW"/>
</dbReference>
<dbReference type="RefSeq" id="WP_382355386.1">
    <property type="nucleotide sequence ID" value="NZ_JBHSMC010000039.1"/>
</dbReference>
<keyword evidence="3" id="KW-1185">Reference proteome</keyword>
<dbReference type="CDD" id="cd00077">
    <property type="entry name" value="HDc"/>
    <property type="match status" value="1"/>
</dbReference>
<dbReference type="EC" id="3.1.4.-" evidence="2"/>
<dbReference type="PANTHER" id="PTHR43155">
    <property type="entry name" value="CYCLIC DI-GMP PHOSPHODIESTERASE PA4108-RELATED"/>
    <property type="match status" value="1"/>
</dbReference>
<reference evidence="3" key="1">
    <citation type="journal article" date="2019" name="Int. J. Syst. Evol. Microbiol.">
        <title>The Global Catalogue of Microorganisms (GCM) 10K type strain sequencing project: providing services to taxonomists for standard genome sequencing and annotation.</title>
        <authorList>
            <consortium name="The Broad Institute Genomics Platform"/>
            <consortium name="The Broad Institute Genome Sequencing Center for Infectious Disease"/>
            <person name="Wu L."/>
            <person name="Ma J."/>
        </authorList>
    </citation>
    <scope>NUCLEOTIDE SEQUENCE [LARGE SCALE GENOMIC DNA]</scope>
    <source>
        <strain evidence="3">CGMCC 1.12237</strain>
    </source>
</reference>
<accession>A0ABW0LLT8</accession>
<dbReference type="SUPFAM" id="SSF109604">
    <property type="entry name" value="HD-domain/PDEase-like"/>
    <property type="match status" value="1"/>
</dbReference>
<protein>
    <submittedName>
        <fullName evidence="2">HD-GYP domain-containing protein</fullName>
        <ecNumber evidence="2">3.1.4.-</ecNumber>
    </submittedName>
</protein>
<dbReference type="EMBL" id="JBHSMC010000039">
    <property type="protein sequence ID" value="MFC5466830.1"/>
    <property type="molecule type" value="Genomic_DNA"/>
</dbReference>
<dbReference type="SMART" id="SM00471">
    <property type="entry name" value="HDc"/>
    <property type="match status" value="1"/>
</dbReference>
<feature type="domain" description="HD-GYP" evidence="1">
    <location>
        <begin position="107"/>
        <end position="303"/>
    </location>
</feature>
<dbReference type="Pfam" id="PF13487">
    <property type="entry name" value="HD_5"/>
    <property type="match status" value="1"/>
</dbReference>
<dbReference type="NCBIfam" id="TIGR00277">
    <property type="entry name" value="HDIG"/>
    <property type="match status" value="1"/>
</dbReference>
<dbReference type="InterPro" id="IPR037522">
    <property type="entry name" value="HD_GYP_dom"/>
</dbReference>
<dbReference type="Gene3D" id="1.10.3210.10">
    <property type="entry name" value="Hypothetical protein af1432"/>
    <property type="match status" value="1"/>
</dbReference>
<proteinExistence type="predicted"/>